<protein>
    <recommendedName>
        <fullName evidence="3">Protein kinase domain-containing protein</fullName>
    </recommendedName>
</protein>
<dbReference type="GO" id="GO:0005524">
    <property type="term" value="F:ATP binding"/>
    <property type="evidence" value="ECO:0007669"/>
    <property type="project" value="UniProtKB-KW"/>
</dbReference>
<dbReference type="STRING" id="60175.A0A1V6Y755"/>
<dbReference type="InterPro" id="IPR000719">
    <property type="entry name" value="Prot_kinase_dom"/>
</dbReference>
<evidence type="ECO:0000313" key="5">
    <source>
        <dbReference type="Proteomes" id="UP000191691"/>
    </source>
</evidence>
<gene>
    <name evidence="4" type="ORF">PENNAL_c0034G04476</name>
</gene>
<sequence length="302" mass="34646">MAFFLAHSPRYQKLFVPLALIMVTLVGFRFHKSRITDEESGSSSKRATRSFLRLVYFAEVYLVDGKTIRKAPPSHSEDDMESIIRETTIYNMMDDHPRTAQCTSRRRTDFVDVKYYPKGDLSEFCQKNEVSAELQSKWFRQVIEAVEVIHRYGVIHSDLALRQFFVDDELNIRLGDFNSSQYPEHPALGHVKATHCLPRDYAQPNTILSDLFALGSPLFELDTGKAPYAELYPAEFQDVAPSDTQIITRAQQRRAADAEVEKRFQNLQFPDVSHIFRGDVILGCWTGRFTSAEVLQSSTNVY</sequence>
<evidence type="ECO:0000256" key="1">
    <source>
        <dbReference type="ARBA" id="ARBA00022741"/>
    </source>
</evidence>
<evidence type="ECO:0000256" key="2">
    <source>
        <dbReference type="ARBA" id="ARBA00022840"/>
    </source>
</evidence>
<dbReference type="Proteomes" id="UP000191691">
    <property type="component" value="Unassembled WGS sequence"/>
</dbReference>
<proteinExistence type="predicted"/>
<dbReference type="OMA" id="PDVSHIF"/>
<dbReference type="GO" id="GO:0035556">
    <property type="term" value="P:intracellular signal transduction"/>
    <property type="evidence" value="ECO:0007669"/>
    <property type="project" value="TreeGrafter"/>
</dbReference>
<dbReference type="SMART" id="SM00220">
    <property type="entry name" value="S_TKc"/>
    <property type="match status" value="1"/>
</dbReference>
<comment type="caution">
    <text evidence="4">The sequence shown here is derived from an EMBL/GenBank/DDBJ whole genome shotgun (WGS) entry which is preliminary data.</text>
</comment>
<evidence type="ECO:0000313" key="4">
    <source>
        <dbReference type="EMBL" id="OQE83113.1"/>
    </source>
</evidence>
<dbReference type="GO" id="GO:0004674">
    <property type="term" value="F:protein serine/threonine kinase activity"/>
    <property type="evidence" value="ECO:0007669"/>
    <property type="project" value="TreeGrafter"/>
</dbReference>
<dbReference type="Pfam" id="PF00069">
    <property type="entry name" value="Pkinase"/>
    <property type="match status" value="1"/>
</dbReference>
<dbReference type="PROSITE" id="PS50011">
    <property type="entry name" value="PROTEIN_KINASE_DOM"/>
    <property type="match status" value="1"/>
</dbReference>
<keyword evidence="1" id="KW-0547">Nucleotide-binding</keyword>
<accession>A0A1V6Y755</accession>
<dbReference type="InterPro" id="IPR011009">
    <property type="entry name" value="Kinase-like_dom_sf"/>
</dbReference>
<dbReference type="PANTHER" id="PTHR24346:SF30">
    <property type="entry name" value="MATERNAL EMBRYONIC LEUCINE ZIPPER KINASE"/>
    <property type="match status" value="1"/>
</dbReference>
<feature type="domain" description="Protein kinase" evidence="3">
    <location>
        <begin position="30"/>
        <end position="302"/>
    </location>
</feature>
<dbReference type="EMBL" id="MOOB01000034">
    <property type="protein sequence ID" value="OQE83113.1"/>
    <property type="molecule type" value="Genomic_DNA"/>
</dbReference>
<organism evidence="4 5">
    <name type="scientific">Penicillium nalgiovense</name>
    <dbReference type="NCBI Taxonomy" id="60175"/>
    <lineage>
        <taxon>Eukaryota</taxon>
        <taxon>Fungi</taxon>
        <taxon>Dikarya</taxon>
        <taxon>Ascomycota</taxon>
        <taxon>Pezizomycotina</taxon>
        <taxon>Eurotiomycetes</taxon>
        <taxon>Eurotiomycetidae</taxon>
        <taxon>Eurotiales</taxon>
        <taxon>Aspergillaceae</taxon>
        <taxon>Penicillium</taxon>
    </lineage>
</organism>
<dbReference type="Gene3D" id="1.10.510.10">
    <property type="entry name" value="Transferase(Phosphotransferase) domain 1"/>
    <property type="match status" value="1"/>
</dbReference>
<evidence type="ECO:0000259" key="3">
    <source>
        <dbReference type="PROSITE" id="PS50011"/>
    </source>
</evidence>
<dbReference type="SUPFAM" id="SSF56112">
    <property type="entry name" value="Protein kinase-like (PK-like)"/>
    <property type="match status" value="1"/>
</dbReference>
<keyword evidence="5" id="KW-1185">Reference proteome</keyword>
<keyword evidence="2" id="KW-0067">ATP-binding</keyword>
<name>A0A1V6Y755_PENNA</name>
<dbReference type="AlphaFoldDB" id="A0A1V6Y755"/>
<dbReference type="PANTHER" id="PTHR24346">
    <property type="entry name" value="MAP/MICROTUBULE AFFINITY-REGULATING KINASE"/>
    <property type="match status" value="1"/>
</dbReference>
<dbReference type="GO" id="GO:0005737">
    <property type="term" value="C:cytoplasm"/>
    <property type="evidence" value="ECO:0007669"/>
    <property type="project" value="TreeGrafter"/>
</dbReference>
<reference evidence="5" key="1">
    <citation type="journal article" date="2017" name="Nat. Microbiol.">
        <title>Global analysis of biosynthetic gene clusters reveals vast potential of secondary metabolite production in Penicillium species.</title>
        <authorList>
            <person name="Nielsen J.C."/>
            <person name="Grijseels S."/>
            <person name="Prigent S."/>
            <person name="Ji B."/>
            <person name="Dainat J."/>
            <person name="Nielsen K.F."/>
            <person name="Frisvad J.C."/>
            <person name="Workman M."/>
            <person name="Nielsen J."/>
        </authorList>
    </citation>
    <scope>NUCLEOTIDE SEQUENCE [LARGE SCALE GENOMIC DNA]</scope>
    <source>
        <strain evidence="5">IBT 13039</strain>
    </source>
</reference>